<reference evidence="1 2" key="1">
    <citation type="submission" date="2018-11" db="EMBL/GenBank/DDBJ databases">
        <authorList>
            <consortium name="Pathogen Informatics"/>
        </authorList>
    </citation>
    <scope>NUCLEOTIDE SEQUENCE [LARGE SCALE GENOMIC DNA]</scope>
    <source>
        <strain evidence="1 2">Zambia</strain>
    </source>
</reference>
<proteinExistence type="predicted"/>
<sequence>MRIEVNNVGTVSAVVHLNVHKGKSKIFKSITENTNPITLDGETLEEVEKSTYPVGIIDERGESDTGVNERIGEARNSIPTIEEHIKLKTTVCQPMSKSTQSYYTELEFGKLIQLPANMYKKCLYFPSSSSSASAAAASSSSAASVSSFYQLYTNK</sequence>
<gene>
    <name evidence="1" type="ORF">SMRZ_LOCUS17970</name>
</gene>
<evidence type="ECO:0000313" key="1">
    <source>
        <dbReference type="EMBL" id="VDP25940.1"/>
    </source>
</evidence>
<keyword evidence="2" id="KW-1185">Reference proteome</keyword>
<evidence type="ECO:0000313" key="2">
    <source>
        <dbReference type="Proteomes" id="UP000277204"/>
    </source>
</evidence>
<accession>A0A183MPJ5</accession>
<protein>
    <submittedName>
        <fullName evidence="1">Uncharacterized protein</fullName>
    </submittedName>
</protein>
<dbReference type="Proteomes" id="UP000277204">
    <property type="component" value="Unassembled WGS sequence"/>
</dbReference>
<organism evidence="1 2">
    <name type="scientific">Schistosoma margrebowiei</name>
    <dbReference type="NCBI Taxonomy" id="48269"/>
    <lineage>
        <taxon>Eukaryota</taxon>
        <taxon>Metazoa</taxon>
        <taxon>Spiralia</taxon>
        <taxon>Lophotrochozoa</taxon>
        <taxon>Platyhelminthes</taxon>
        <taxon>Trematoda</taxon>
        <taxon>Digenea</taxon>
        <taxon>Strigeidida</taxon>
        <taxon>Schistosomatoidea</taxon>
        <taxon>Schistosomatidae</taxon>
        <taxon>Schistosoma</taxon>
    </lineage>
</organism>
<name>A0A183MPJ5_9TREM</name>
<dbReference type="AlphaFoldDB" id="A0A183MPJ5"/>
<dbReference type="EMBL" id="UZAI01017512">
    <property type="protein sequence ID" value="VDP25940.1"/>
    <property type="molecule type" value="Genomic_DNA"/>
</dbReference>